<dbReference type="Proteomes" id="UP000028681">
    <property type="component" value="Chromosome"/>
</dbReference>
<dbReference type="HOGENOM" id="CLU_731013_0_0_6"/>
<reference evidence="2 3" key="1">
    <citation type="journal article" date="2012" name="PLoS ONE">
        <title>Edwardsiella comparative phylogenomics reveal the new intra/inter-species taxonomic relationships, virulence evolution and niche adaptation mechanisms.</title>
        <authorList>
            <person name="Yang M."/>
            <person name="Lv Y."/>
            <person name="Xiao J."/>
            <person name="Wu H."/>
            <person name="Zheng H."/>
            <person name="Liu Q."/>
            <person name="Zhang Y."/>
            <person name="Wang Q."/>
        </authorList>
    </citation>
    <scope>NUCLEOTIDE SEQUENCE [LARGE SCALE GENOMIC DNA]</scope>
    <source>
        <strain evidence="3">080813</strain>
    </source>
</reference>
<dbReference type="EMBL" id="CP006664">
    <property type="protein sequence ID" value="AIJ09813.1"/>
    <property type="molecule type" value="Genomic_DNA"/>
</dbReference>
<sequence>MYSVLRATLLTLSATVLCTSLFASPLPQAEMARRADRFNQRMQLGQPYDAATQQFLHSAASLSSAIFLRQAAEATPYFVDWMSGTRKVAGDNPWTTYNSALFDSRSDYVISGNVGAADYVGFQVYAMHDGRNVARAEQNRSTKDMQIDRQGNFSLRLTPATPPPGQDAIVTTPDDYMVIVREYYHSGQQKAQRPARYHIRRLTGHPAPPIADAPRRSALAASFYRSLVLSSLDLSAKMSRVRNSSQEVEVDRSLSDALYPTTDNRYDGVYVSLPHDDSVIRISGTLPRDATYISVVFYTPYYITPDYRMAKTYLTGQEIVRQADGRYQIHLSRQPRDLSNNLTSAGYDQGMVVIRYLGSQQYPEFDVQLLPHGADARP</sequence>
<dbReference type="RefSeq" id="WP_034165790.1">
    <property type="nucleotide sequence ID" value="NZ_CP006664.1"/>
</dbReference>
<dbReference type="KEGG" id="ete:ETEE_3391"/>
<feature type="chain" id="PRO_5001715083" evidence="1">
    <location>
        <begin position="24"/>
        <end position="378"/>
    </location>
</feature>
<accession>A0A076LTI4</accession>
<organism evidence="2 3">
    <name type="scientific">Edwardsiella anguillarum ET080813</name>
    <dbReference type="NCBI Taxonomy" id="667120"/>
    <lineage>
        <taxon>Bacteria</taxon>
        <taxon>Pseudomonadati</taxon>
        <taxon>Pseudomonadota</taxon>
        <taxon>Gammaproteobacteria</taxon>
        <taxon>Enterobacterales</taxon>
        <taxon>Hafniaceae</taxon>
        <taxon>Edwardsiella</taxon>
    </lineage>
</organism>
<proteinExistence type="predicted"/>
<dbReference type="GeneID" id="33940830"/>
<protein>
    <submittedName>
        <fullName evidence="2">Uncharacterized protein</fullName>
    </submittedName>
</protein>
<evidence type="ECO:0000256" key="1">
    <source>
        <dbReference type="SAM" id="SignalP"/>
    </source>
</evidence>
<gene>
    <name evidence="2" type="ORF">ETEE_3391</name>
</gene>
<keyword evidence="1" id="KW-0732">Signal</keyword>
<feature type="signal peptide" evidence="1">
    <location>
        <begin position="1"/>
        <end position="23"/>
    </location>
</feature>
<name>A0A076LTI4_9GAMM</name>
<evidence type="ECO:0000313" key="3">
    <source>
        <dbReference type="Proteomes" id="UP000028681"/>
    </source>
</evidence>
<dbReference type="AlphaFoldDB" id="A0A076LTI4"/>
<evidence type="ECO:0000313" key="2">
    <source>
        <dbReference type="EMBL" id="AIJ09813.1"/>
    </source>
</evidence>